<protein>
    <submittedName>
        <fullName evidence="5">TetR/AcrR family transcriptional regulator</fullName>
    </submittedName>
</protein>
<dbReference type="PANTHER" id="PTHR47506">
    <property type="entry name" value="TRANSCRIPTIONAL REGULATORY PROTEIN"/>
    <property type="match status" value="1"/>
</dbReference>
<keyword evidence="2" id="KW-0238">DNA-binding</keyword>
<dbReference type="SUPFAM" id="SSF48498">
    <property type="entry name" value="Tetracyclin repressor-like, C-terminal domain"/>
    <property type="match status" value="1"/>
</dbReference>
<organism evidence="5 6">
    <name type="scientific">Gordonia cholesterolivorans</name>
    <dbReference type="NCBI Taxonomy" id="559625"/>
    <lineage>
        <taxon>Bacteria</taxon>
        <taxon>Bacillati</taxon>
        <taxon>Actinomycetota</taxon>
        <taxon>Actinomycetes</taxon>
        <taxon>Mycobacteriales</taxon>
        <taxon>Gordoniaceae</taxon>
        <taxon>Gordonia</taxon>
    </lineage>
</organism>
<reference evidence="5 6" key="1">
    <citation type="journal article" date="2019" name="Int. J. Syst. Evol. Microbiol.">
        <title>The Global Catalogue of Microorganisms (GCM) 10K type strain sequencing project: providing services to taxonomists for standard genome sequencing and annotation.</title>
        <authorList>
            <consortium name="The Broad Institute Genomics Platform"/>
            <consortium name="The Broad Institute Genome Sequencing Center for Infectious Disease"/>
            <person name="Wu L."/>
            <person name="Ma J."/>
        </authorList>
    </citation>
    <scope>NUCLEOTIDE SEQUENCE [LARGE SCALE GENOMIC DNA]</scope>
    <source>
        <strain evidence="5 6">JCM 16227</strain>
    </source>
</reference>
<name>A0ABN3I1J7_9ACTN</name>
<dbReference type="Pfam" id="PF00440">
    <property type="entry name" value="TetR_N"/>
    <property type="match status" value="1"/>
</dbReference>
<evidence type="ECO:0000256" key="3">
    <source>
        <dbReference type="ARBA" id="ARBA00023163"/>
    </source>
</evidence>
<evidence type="ECO:0000313" key="6">
    <source>
        <dbReference type="Proteomes" id="UP001501170"/>
    </source>
</evidence>
<dbReference type="SUPFAM" id="SSF46689">
    <property type="entry name" value="Homeodomain-like"/>
    <property type="match status" value="1"/>
</dbReference>
<dbReference type="EMBL" id="BAAARB010000027">
    <property type="protein sequence ID" value="GAA2392180.1"/>
    <property type="molecule type" value="Genomic_DNA"/>
</dbReference>
<keyword evidence="1" id="KW-0805">Transcription regulation</keyword>
<dbReference type="PANTHER" id="PTHR47506:SF6">
    <property type="entry name" value="HTH-TYPE TRANSCRIPTIONAL REPRESSOR NEMR"/>
    <property type="match status" value="1"/>
</dbReference>
<dbReference type="InterPro" id="IPR009057">
    <property type="entry name" value="Homeodomain-like_sf"/>
</dbReference>
<proteinExistence type="predicted"/>
<feature type="domain" description="HTH tetR-type" evidence="4">
    <location>
        <begin position="16"/>
        <end position="53"/>
    </location>
</feature>
<evidence type="ECO:0000256" key="2">
    <source>
        <dbReference type="ARBA" id="ARBA00023125"/>
    </source>
</evidence>
<evidence type="ECO:0000313" key="5">
    <source>
        <dbReference type="EMBL" id="GAA2392180.1"/>
    </source>
</evidence>
<dbReference type="Proteomes" id="UP001501170">
    <property type="component" value="Unassembled WGS sequence"/>
</dbReference>
<dbReference type="RefSeq" id="WP_045539864.1">
    <property type="nucleotide sequence ID" value="NZ_BAAARB010000027.1"/>
</dbReference>
<evidence type="ECO:0000259" key="4">
    <source>
        <dbReference type="Pfam" id="PF00440"/>
    </source>
</evidence>
<keyword evidence="6" id="KW-1185">Reference proteome</keyword>
<dbReference type="InterPro" id="IPR001647">
    <property type="entry name" value="HTH_TetR"/>
</dbReference>
<comment type="caution">
    <text evidence="5">The sequence shown here is derived from an EMBL/GenBank/DDBJ whole genome shotgun (WGS) entry which is preliminary data.</text>
</comment>
<evidence type="ECO:0000256" key="1">
    <source>
        <dbReference type="ARBA" id="ARBA00023015"/>
    </source>
</evidence>
<sequence>MSESPSALDPLRSRFLDAGLRVLARDGYGGFKQSTVCAETGLTTGGFYHSFKSWRDFETALIEHWKTEATANVVAQLRTIGSPVDRILAVVEASRNLPHHTERALRVWSSKDPDVAAAVREVDRTRREAVAEFVGDLIADPDEPEQIAAHSLMVLVGYQCSDAGPEEFEWAMRRIVDRTLSLPRKADQTSE</sequence>
<accession>A0ABN3I1J7</accession>
<dbReference type="InterPro" id="IPR036271">
    <property type="entry name" value="Tet_transcr_reg_TetR-rel_C_sf"/>
</dbReference>
<keyword evidence="3" id="KW-0804">Transcription</keyword>
<gene>
    <name evidence="5" type="ORF">GCM10009855_35060</name>
</gene>
<dbReference type="Gene3D" id="1.10.357.10">
    <property type="entry name" value="Tetracycline Repressor, domain 2"/>
    <property type="match status" value="1"/>
</dbReference>